<organism evidence="1 2">
    <name type="scientific">Rotaria sordida</name>
    <dbReference type="NCBI Taxonomy" id="392033"/>
    <lineage>
        <taxon>Eukaryota</taxon>
        <taxon>Metazoa</taxon>
        <taxon>Spiralia</taxon>
        <taxon>Gnathifera</taxon>
        <taxon>Rotifera</taxon>
        <taxon>Eurotatoria</taxon>
        <taxon>Bdelloidea</taxon>
        <taxon>Philodinida</taxon>
        <taxon>Philodinidae</taxon>
        <taxon>Rotaria</taxon>
    </lineage>
</organism>
<proteinExistence type="predicted"/>
<gene>
    <name evidence="1" type="ORF">RFH988_LOCUS39427</name>
</gene>
<evidence type="ECO:0000313" key="2">
    <source>
        <dbReference type="Proteomes" id="UP000663882"/>
    </source>
</evidence>
<dbReference type="Proteomes" id="UP000663882">
    <property type="component" value="Unassembled WGS sequence"/>
</dbReference>
<feature type="non-terminal residue" evidence="1">
    <location>
        <position position="1"/>
    </location>
</feature>
<name>A0A815V9J0_9BILA</name>
<dbReference type="AlphaFoldDB" id="A0A815V9J0"/>
<accession>A0A815V9J0</accession>
<reference evidence="1" key="1">
    <citation type="submission" date="2021-02" db="EMBL/GenBank/DDBJ databases">
        <authorList>
            <person name="Nowell W R."/>
        </authorList>
    </citation>
    <scope>NUCLEOTIDE SEQUENCE</scope>
</reference>
<sequence>RELQTAQNENFQLEKIT</sequence>
<protein>
    <submittedName>
        <fullName evidence="1">Uncharacterized protein</fullName>
    </submittedName>
</protein>
<evidence type="ECO:0000313" key="1">
    <source>
        <dbReference type="EMBL" id="CAF1527737.1"/>
    </source>
</evidence>
<dbReference type="EMBL" id="CAJNOO010018602">
    <property type="protein sequence ID" value="CAF1527737.1"/>
    <property type="molecule type" value="Genomic_DNA"/>
</dbReference>
<comment type="caution">
    <text evidence="1">The sequence shown here is derived from an EMBL/GenBank/DDBJ whole genome shotgun (WGS) entry which is preliminary data.</text>
</comment>